<gene>
    <name evidence="2" type="ORF">DKX38_002401</name>
</gene>
<keyword evidence="3" id="KW-1185">Reference proteome</keyword>
<evidence type="ECO:0000313" key="2">
    <source>
        <dbReference type="EMBL" id="KAB5568608.1"/>
    </source>
</evidence>
<accession>A0A5N5NNV5</accession>
<keyword evidence="1" id="KW-0812">Transmembrane</keyword>
<feature type="transmembrane region" description="Helical" evidence="1">
    <location>
        <begin position="47"/>
        <end position="72"/>
    </location>
</feature>
<evidence type="ECO:0000256" key="1">
    <source>
        <dbReference type="SAM" id="Phobius"/>
    </source>
</evidence>
<proteinExistence type="predicted"/>
<dbReference type="Proteomes" id="UP000326939">
    <property type="component" value="Chromosome 2"/>
</dbReference>
<sequence>METFYLRKYACRQARVIGTSVTLRKALMMTVYKGLVIGLRKQTTTKALLMCLINIGDILFLVGCGSWSSFFLCHVNLLVLKILSILSSQEVSGRTESNLPGSIQLAIALVVAPHPGVWAVSSDIRLLTPLYKARQHLKYNVGPIPSRPG</sequence>
<keyword evidence="1" id="KW-0472">Membrane</keyword>
<comment type="caution">
    <text evidence="2">The sequence shown here is derived from an EMBL/GenBank/DDBJ whole genome shotgun (WGS) entry which is preliminary data.</text>
</comment>
<protein>
    <submittedName>
        <fullName evidence="2">Uncharacterized protein</fullName>
    </submittedName>
</protein>
<dbReference type="AlphaFoldDB" id="A0A5N5NNV5"/>
<evidence type="ECO:0000313" key="3">
    <source>
        <dbReference type="Proteomes" id="UP000326939"/>
    </source>
</evidence>
<name>A0A5N5NNV5_9ROSI</name>
<keyword evidence="1" id="KW-1133">Transmembrane helix</keyword>
<dbReference type="EMBL" id="VDCV01000002">
    <property type="protein sequence ID" value="KAB5568608.1"/>
    <property type="molecule type" value="Genomic_DNA"/>
</dbReference>
<organism evidence="2 3">
    <name type="scientific">Salix brachista</name>
    <dbReference type="NCBI Taxonomy" id="2182728"/>
    <lineage>
        <taxon>Eukaryota</taxon>
        <taxon>Viridiplantae</taxon>
        <taxon>Streptophyta</taxon>
        <taxon>Embryophyta</taxon>
        <taxon>Tracheophyta</taxon>
        <taxon>Spermatophyta</taxon>
        <taxon>Magnoliopsida</taxon>
        <taxon>eudicotyledons</taxon>
        <taxon>Gunneridae</taxon>
        <taxon>Pentapetalae</taxon>
        <taxon>rosids</taxon>
        <taxon>fabids</taxon>
        <taxon>Malpighiales</taxon>
        <taxon>Salicaceae</taxon>
        <taxon>Saliceae</taxon>
        <taxon>Salix</taxon>
    </lineage>
</organism>
<reference evidence="3" key="1">
    <citation type="journal article" date="2019" name="Gigascience">
        <title>De novo genome assembly of the endangered Acer yangbiense, a plant species with extremely small populations endemic to Yunnan Province, China.</title>
        <authorList>
            <person name="Yang J."/>
            <person name="Wariss H.M."/>
            <person name="Tao L."/>
            <person name="Zhang R."/>
            <person name="Yun Q."/>
            <person name="Hollingsworth P."/>
            <person name="Dao Z."/>
            <person name="Luo G."/>
            <person name="Guo H."/>
            <person name="Ma Y."/>
            <person name="Sun W."/>
        </authorList>
    </citation>
    <scope>NUCLEOTIDE SEQUENCE [LARGE SCALE GENOMIC DNA]</scope>
    <source>
        <strain evidence="3">cv. br00</strain>
    </source>
</reference>